<name>A0A644ST68_9ZZZZ</name>
<organism evidence="1">
    <name type="scientific">bioreactor metagenome</name>
    <dbReference type="NCBI Taxonomy" id="1076179"/>
    <lineage>
        <taxon>unclassified sequences</taxon>
        <taxon>metagenomes</taxon>
        <taxon>ecological metagenomes</taxon>
    </lineage>
</organism>
<dbReference type="NCBIfam" id="NF011160">
    <property type="entry name" value="PRK14562.1-5"/>
    <property type="match status" value="1"/>
</dbReference>
<sequence length="217" mass="24279">MTSISLKMEQISDSIRENFKTRDAAREKSLPVSREAIRYCSLAIRAVHRQELAQAREMLISAKALIKEAGQAIDACGELSNTAFFLDAQKEYAEANTVLALVDGKDMPSPQELEVDNAAYLNGIGEAAGELRRYILDGLRKGEDTRGEELLQAMDDIYEVLVTMDFPDAITGGLRRTTDMVRGVLERTRSDLTLYIQQKGLEQKLEDFQSKLTRKGE</sequence>
<dbReference type="EMBL" id="VSSQ01000005">
    <property type="protein sequence ID" value="MPL57869.1"/>
    <property type="molecule type" value="Genomic_DNA"/>
</dbReference>
<dbReference type="CDD" id="cd14820">
    <property type="entry name" value="TRAX"/>
    <property type="match status" value="1"/>
</dbReference>
<evidence type="ECO:0008006" key="2">
    <source>
        <dbReference type="Google" id="ProtNLM"/>
    </source>
</evidence>
<reference evidence="1" key="1">
    <citation type="submission" date="2019-08" db="EMBL/GenBank/DDBJ databases">
        <authorList>
            <person name="Kucharzyk K."/>
            <person name="Murdoch R.W."/>
            <person name="Higgins S."/>
            <person name="Loffler F."/>
        </authorList>
    </citation>
    <scope>NUCLEOTIDE SEQUENCE</scope>
</reference>
<comment type="caution">
    <text evidence="1">The sequence shown here is derived from an EMBL/GenBank/DDBJ whole genome shotgun (WGS) entry which is preliminary data.</text>
</comment>
<dbReference type="InterPro" id="IPR036081">
    <property type="entry name" value="Translin_sf"/>
</dbReference>
<proteinExistence type="predicted"/>
<accession>A0A644ST68</accession>
<dbReference type="AlphaFoldDB" id="A0A644ST68"/>
<dbReference type="SUPFAM" id="SSF74784">
    <property type="entry name" value="Translin"/>
    <property type="match status" value="1"/>
</dbReference>
<gene>
    <name evidence="1" type="ORF">SDC9_03387</name>
</gene>
<evidence type="ECO:0000313" key="1">
    <source>
        <dbReference type="EMBL" id="MPL57869.1"/>
    </source>
</evidence>
<dbReference type="Gene3D" id="1.20.58.2140">
    <property type="match status" value="1"/>
</dbReference>
<dbReference type="GO" id="GO:0043565">
    <property type="term" value="F:sequence-specific DNA binding"/>
    <property type="evidence" value="ECO:0007669"/>
    <property type="project" value="InterPro"/>
</dbReference>
<protein>
    <recommendedName>
        <fullName evidence="2">Translin-associated protein X</fullName>
    </recommendedName>
</protein>